<evidence type="ECO:0000313" key="1">
    <source>
        <dbReference type="EMBL" id="MET3543493.1"/>
    </source>
</evidence>
<name>A0ABV2EV42_9BACL</name>
<comment type="caution">
    <text evidence="1">The sequence shown here is derived from an EMBL/GenBank/DDBJ whole genome shotgun (WGS) entry which is preliminary data.</text>
</comment>
<evidence type="ECO:0000313" key="2">
    <source>
        <dbReference type="Proteomes" id="UP001549098"/>
    </source>
</evidence>
<keyword evidence="2" id="KW-1185">Reference proteome</keyword>
<protein>
    <submittedName>
        <fullName evidence="1">Uncharacterized protein</fullName>
    </submittedName>
</protein>
<proteinExistence type="predicted"/>
<gene>
    <name evidence="1" type="ORF">ABID47_000087</name>
</gene>
<sequence length="29" mass="3478">MKEQNHKERMGAYPYDIGNFITAIHDEIR</sequence>
<dbReference type="EMBL" id="JBEPLV010000001">
    <property type="protein sequence ID" value="MET3543493.1"/>
    <property type="molecule type" value="Genomic_DNA"/>
</dbReference>
<organism evidence="1 2">
    <name type="scientific">Paenibacillus favisporus</name>
    <dbReference type="NCBI Taxonomy" id="221028"/>
    <lineage>
        <taxon>Bacteria</taxon>
        <taxon>Bacillati</taxon>
        <taxon>Bacillota</taxon>
        <taxon>Bacilli</taxon>
        <taxon>Bacillales</taxon>
        <taxon>Paenibacillaceae</taxon>
        <taxon>Paenibacillus</taxon>
    </lineage>
</organism>
<dbReference type="Proteomes" id="UP001549098">
    <property type="component" value="Unassembled WGS sequence"/>
</dbReference>
<reference evidence="1 2" key="1">
    <citation type="submission" date="2024-06" db="EMBL/GenBank/DDBJ databases">
        <title>Genomic Encyclopedia of Type Strains, Phase IV (KMG-IV): sequencing the most valuable type-strain genomes for metagenomic binning, comparative biology and taxonomic classification.</title>
        <authorList>
            <person name="Goeker M."/>
        </authorList>
    </citation>
    <scope>NUCLEOTIDE SEQUENCE [LARGE SCALE GENOMIC DNA]</scope>
    <source>
        <strain evidence="1 2">DSM 17253</strain>
    </source>
</reference>
<accession>A0ABV2EV42</accession>